<reference evidence="3" key="2">
    <citation type="submission" date="2025-08" db="UniProtKB">
        <authorList>
            <consortium name="RefSeq"/>
        </authorList>
    </citation>
    <scope>IDENTIFICATION</scope>
    <source>
        <tissue evidence="3">Leaf</tissue>
    </source>
</reference>
<evidence type="ECO:0000256" key="1">
    <source>
        <dbReference type="SAM" id="MobiDB-lite"/>
    </source>
</evidence>
<reference evidence="2" key="1">
    <citation type="journal article" date="2014" name="Nat. Commun.">
        <title>The emerging biofuel crop Camelina sativa retains a highly undifferentiated hexaploid genome structure.</title>
        <authorList>
            <person name="Kagale S."/>
            <person name="Koh C."/>
            <person name="Nixon J."/>
            <person name="Bollina V."/>
            <person name="Clarke W.E."/>
            <person name="Tuteja R."/>
            <person name="Spillane C."/>
            <person name="Robinson S.J."/>
            <person name="Links M.G."/>
            <person name="Clarke C."/>
            <person name="Higgins E.E."/>
            <person name="Huebert T."/>
            <person name="Sharpe A.G."/>
            <person name="Parkin I.A."/>
        </authorList>
    </citation>
    <scope>NUCLEOTIDE SEQUENCE [LARGE SCALE GENOMIC DNA]</scope>
    <source>
        <strain evidence="2">cv. DH55</strain>
    </source>
</reference>
<dbReference type="RefSeq" id="XP_010497519.1">
    <property type="nucleotide sequence ID" value="XM_010499217.1"/>
</dbReference>
<evidence type="ECO:0000313" key="2">
    <source>
        <dbReference type="Proteomes" id="UP000694864"/>
    </source>
</evidence>
<dbReference type="Proteomes" id="UP000694864">
    <property type="component" value="Unplaced"/>
</dbReference>
<sequence length="126" mass="13899">MEVKHRCNQVLELGFPLGGLAKLFAQEWEGDVTVVMPATLAQYSKIIQNPTHVDLQKAANQGRRCTWEKLSAIKSNCGIELALDDSVAILNHMRRLKKSAERAASATSSSHHGLASTTRFNASRRI</sequence>
<name>A0ABM0Y9A9_CAMSA</name>
<organism evidence="2 3">
    <name type="scientific">Camelina sativa</name>
    <name type="common">False flax</name>
    <name type="synonym">Myagrum sativum</name>
    <dbReference type="NCBI Taxonomy" id="90675"/>
    <lineage>
        <taxon>Eukaryota</taxon>
        <taxon>Viridiplantae</taxon>
        <taxon>Streptophyta</taxon>
        <taxon>Embryophyta</taxon>
        <taxon>Tracheophyta</taxon>
        <taxon>Spermatophyta</taxon>
        <taxon>Magnoliopsida</taxon>
        <taxon>eudicotyledons</taxon>
        <taxon>Gunneridae</taxon>
        <taxon>Pentapetalae</taxon>
        <taxon>rosids</taxon>
        <taxon>malvids</taxon>
        <taxon>Brassicales</taxon>
        <taxon>Brassicaceae</taxon>
        <taxon>Camelineae</taxon>
        <taxon>Camelina</taxon>
    </lineage>
</organism>
<accession>A0ABM0Y9A9</accession>
<feature type="compositionally biased region" description="Low complexity" evidence="1">
    <location>
        <begin position="102"/>
        <end position="118"/>
    </location>
</feature>
<evidence type="ECO:0000313" key="3">
    <source>
        <dbReference type="RefSeq" id="XP_010497519.1"/>
    </source>
</evidence>
<dbReference type="GeneID" id="104774729"/>
<gene>
    <name evidence="3" type="primary">LOC104774729</name>
</gene>
<keyword evidence="2" id="KW-1185">Reference proteome</keyword>
<protein>
    <submittedName>
        <fullName evidence="3">Triacylglycerol lipase SDP1-like</fullName>
    </submittedName>
</protein>
<feature type="non-terminal residue" evidence="3">
    <location>
        <position position="126"/>
    </location>
</feature>
<proteinExistence type="predicted"/>
<feature type="region of interest" description="Disordered" evidence="1">
    <location>
        <begin position="101"/>
        <end position="126"/>
    </location>
</feature>
<dbReference type="PANTHER" id="PTHR14226:SF10">
    <property type="entry name" value="TRIACYLGLYCEROL LIPASE 4-RELATED"/>
    <property type="match status" value="1"/>
</dbReference>
<dbReference type="PANTHER" id="PTHR14226">
    <property type="entry name" value="NEUROPATHY TARGET ESTERASE/SWISS CHEESE D.MELANOGASTER"/>
    <property type="match status" value="1"/>
</dbReference>
<dbReference type="InterPro" id="IPR050301">
    <property type="entry name" value="NTE"/>
</dbReference>